<evidence type="ECO:0000313" key="2">
    <source>
        <dbReference type="EMBL" id="CAF3391398.1"/>
    </source>
</evidence>
<evidence type="ECO:0000313" key="4">
    <source>
        <dbReference type="Proteomes" id="UP000663825"/>
    </source>
</evidence>
<keyword evidence="1" id="KW-1133">Transmembrane helix</keyword>
<name>A0A817ZN21_9BILA</name>
<dbReference type="OrthoDB" id="10535238at2759"/>
<keyword evidence="1" id="KW-0472">Membrane</keyword>
<keyword evidence="1" id="KW-0812">Transmembrane</keyword>
<organism evidence="2 4">
    <name type="scientific">Rotaria socialis</name>
    <dbReference type="NCBI Taxonomy" id="392032"/>
    <lineage>
        <taxon>Eukaryota</taxon>
        <taxon>Metazoa</taxon>
        <taxon>Spiralia</taxon>
        <taxon>Gnathifera</taxon>
        <taxon>Rotifera</taxon>
        <taxon>Eurotatoria</taxon>
        <taxon>Bdelloidea</taxon>
        <taxon>Philodinida</taxon>
        <taxon>Philodinidae</taxon>
        <taxon>Rotaria</taxon>
    </lineage>
</organism>
<proteinExistence type="predicted"/>
<dbReference type="EMBL" id="CAJNXB010004776">
    <property type="protein sequence ID" value="CAF3391398.1"/>
    <property type="molecule type" value="Genomic_DNA"/>
</dbReference>
<evidence type="ECO:0000313" key="5">
    <source>
        <dbReference type="Proteomes" id="UP000663873"/>
    </source>
</evidence>
<sequence length="109" mass="12031">MSCLSTGVFSKNAPILHLLLMIVGVLLLVAGALACSVAVADYWYQKPGYEQYQNTSCLTTAYEFVETRCSSCDGLIVYHKYSCEAEDCYNEVMSVSYITWNGTLVNSTV</sequence>
<comment type="caution">
    <text evidence="2">The sequence shown here is derived from an EMBL/GenBank/DDBJ whole genome shotgun (WGS) entry which is preliminary data.</text>
</comment>
<keyword evidence="5" id="KW-1185">Reference proteome</keyword>
<dbReference type="Proteomes" id="UP000663873">
    <property type="component" value="Unassembled WGS sequence"/>
</dbReference>
<dbReference type="Proteomes" id="UP000663825">
    <property type="component" value="Unassembled WGS sequence"/>
</dbReference>
<dbReference type="AlphaFoldDB" id="A0A817ZN21"/>
<protein>
    <submittedName>
        <fullName evidence="2">Uncharacterized protein</fullName>
    </submittedName>
</protein>
<evidence type="ECO:0000313" key="3">
    <source>
        <dbReference type="EMBL" id="CAF4741624.1"/>
    </source>
</evidence>
<accession>A0A817ZN21</accession>
<feature type="transmembrane region" description="Helical" evidence="1">
    <location>
        <begin position="15"/>
        <end position="44"/>
    </location>
</feature>
<evidence type="ECO:0000256" key="1">
    <source>
        <dbReference type="SAM" id="Phobius"/>
    </source>
</evidence>
<dbReference type="EMBL" id="CAJOBP010039284">
    <property type="protein sequence ID" value="CAF4741624.1"/>
    <property type="molecule type" value="Genomic_DNA"/>
</dbReference>
<gene>
    <name evidence="2" type="ORF">TIS948_LOCUS26872</name>
    <name evidence="3" type="ORF">UJA718_LOCUS38411</name>
</gene>
<reference evidence="2" key="1">
    <citation type="submission" date="2021-02" db="EMBL/GenBank/DDBJ databases">
        <authorList>
            <person name="Nowell W R."/>
        </authorList>
    </citation>
    <scope>NUCLEOTIDE SEQUENCE</scope>
</reference>